<comment type="caution">
    <text evidence="1">The sequence shown here is derived from an EMBL/GenBank/DDBJ whole genome shotgun (WGS) entry which is preliminary data.</text>
</comment>
<accession>A0A175R7J5</accession>
<organism evidence="1 2">
    <name type="scientific">Aureimonas ureilytica</name>
    <dbReference type="NCBI Taxonomy" id="401562"/>
    <lineage>
        <taxon>Bacteria</taxon>
        <taxon>Pseudomonadati</taxon>
        <taxon>Pseudomonadota</taxon>
        <taxon>Alphaproteobacteria</taxon>
        <taxon>Hyphomicrobiales</taxon>
        <taxon>Aurantimonadaceae</taxon>
        <taxon>Aureimonas</taxon>
    </lineage>
</organism>
<gene>
    <name evidence="1" type="ORF">NS226_16595</name>
</gene>
<protein>
    <recommendedName>
        <fullName evidence="3">Glycosyltransferase</fullName>
    </recommendedName>
</protein>
<name>A0A175R7J5_9HYPH</name>
<dbReference type="AlphaFoldDB" id="A0A175R7J5"/>
<reference evidence="1 2" key="1">
    <citation type="journal article" date="2016" name="Front. Microbiol.">
        <title>Genomic Resource of Rice Seed Associated Bacteria.</title>
        <authorList>
            <person name="Midha S."/>
            <person name="Bansal K."/>
            <person name="Sharma S."/>
            <person name="Kumar N."/>
            <person name="Patil P.P."/>
            <person name="Chaudhry V."/>
            <person name="Patil P.B."/>
        </authorList>
    </citation>
    <scope>NUCLEOTIDE SEQUENCE [LARGE SCALE GENOMIC DNA]</scope>
    <source>
        <strain evidence="1 2">NS226</strain>
    </source>
</reference>
<proteinExistence type="predicted"/>
<dbReference type="InterPro" id="IPR029044">
    <property type="entry name" value="Nucleotide-diphossugar_trans"/>
</dbReference>
<evidence type="ECO:0000313" key="1">
    <source>
        <dbReference type="EMBL" id="KTQ89620.1"/>
    </source>
</evidence>
<dbReference type="SUPFAM" id="SSF53448">
    <property type="entry name" value="Nucleotide-diphospho-sugar transferases"/>
    <property type="match status" value="1"/>
</dbReference>
<evidence type="ECO:0000313" key="2">
    <source>
        <dbReference type="Proteomes" id="UP000078272"/>
    </source>
</evidence>
<dbReference type="RefSeq" id="WP_058635897.1">
    <property type="nucleotide sequence ID" value="NZ_LDPZ01000038.1"/>
</dbReference>
<dbReference type="EMBL" id="LDPZ01000038">
    <property type="protein sequence ID" value="KTQ89620.1"/>
    <property type="molecule type" value="Genomic_DNA"/>
</dbReference>
<evidence type="ECO:0008006" key="3">
    <source>
        <dbReference type="Google" id="ProtNLM"/>
    </source>
</evidence>
<sequence length="225" mass="25135">MATLVTVLRGGGRYTPVWVERLWAGARRHAPGFTRCLCLTDMEFAIEGVERVPLRETWPIWWSKMEALRPGLVEGTTLLCDLDTVFSGDASPLAEPGLCAMEDHFHKTRLSSALLRWEGDQLGFVHDAFRADPERWMRPGSCGPVPNAVHGDQVVIDHLLRQRGLVPDFFQHRHPGLLDFYDPDNPHPGPVLVFIGDAKPDLATEPIASLWRGDTSIRQAEPAEA</sequence>
<dbReference type="PATRIC" id="fig|401562.3.peg.3048"/>
<dbReference type="OrthoDB" id="564871at2"/>
<dbReference type="Proteomes" id="UP000078272">
    <property type="component" value="Unassembled WGS sequence"/>
</dbReference>